<gene>
    <name evidence="14" type="ORF">LZ495_04150</name>
</gene>
<evidence type="ECO:0000256" key="3">
    <source>
        <dbReference type="ARBA" id="ARBA00022723"/>
    </source>
</evidence>
<feature type="compositionally biased region" description="Low complexity" evidence="12">
    <location>
        <begin position="450"/>
        <end position="462"/>
    </location>
</feature>
<evidence type="ECO:0000256" key="8">
    <source>
        <dbReference type="ARBA" id="ARBA00048336"/>
    </source>
</evidence>
<keyword evidence="6" id="KW-0464">Manganese</keyword>
<comment type="catalytic activity">
    <reaction evidence="7">
        <text>O-phospho-L-seryl-[protein] + H2O = L-seryl-[protein] + phosphate</text>
        <dbReference type="Rhea" id="RHEA:20629"/>
        <dbReference type="Rhea" id="RHEA-COMP:9863"/>
        <dbReference type="Rhea" id="RHEA-COMP:11604"/>
        <dbReference type="ChEBI" id="CHEBI:15377"/>
        <dbReference type="ChEBI" id="CHEBI:29999"/>
        <dbReference type="ChEBI" id="CHEBI:43474"/>
        <dbReference type="ChEBI" id="CHEBI:83421"/>
        <dbReference type="EC" id="3.1.3.16"/>
    </reaction>
</comment>
<keyword evidence="5" id="KW-0904">Protein phosphatase</keyword>
<proteinExistence type="predicted"/>
<keyword evidence="15" id="KW-1185">Reference proteome</keyword>
<evidence type="ECO:0000256" key="5">
    <source>
        <dbReference type="ARBA" id="ARBA00022912"/>
    </source>
</evidence>
<dbReference type="Gene3D" id="3.60.40.10">
    <property type="entry name" value="PPM-type phosphatase domain"/>
    <property type="match status" value="1"/>
</dbReference>
<evidence type="ECO:0000256" key="12">
    <source>
        <dbReference type="SAM" id="MobiDB-lite"/>
    </source>
</evidence>
<dbReference type="GO" id="GO:0004722">
    <property type="term" value="F:protein serine/threonine phosphatase activity"/>
    <property type="evidence" value="ECO:0007669"/>
    <property type="project" value="UniProtKB-EC"/>
</dbReference>
<dbReference type="RefSeq" id="WP_235050504.1">
    <property type="nucleotide sequence ID" value="NZ_JAKFHA010000002.1"/>
</dbReference>
<dbReference type="Pfam" id="PF00481">
    <property type="entry name" value="PP2C"/>
    <property type="match status" value="1"/>
</dbReference>
<evidence type="ECO:0000256" key="7">
    <source>
        <dbReference type="ARBA" id="ARBA00047761"/>
    </source>
</evidence>
<dbReference type="EMBL" id="JAKFHA010000002">
    <property type="protein sequence ID" value="MCF2526415.1"/>
    <property type="molecule type" value="Genomic_DNA"/>
</dbReference>
<protein>
    <recommendedName>
        <fullName evidence="9">Serine/threonine protein phosphatase PstP</fullName>
        <ecNumber evidence="2">3.1.3.16</ecNumber>
    </recommendedName>
    <alternativeName>
        <fullName evidence="11">Mycobacterial Ser/Thr phosphatase</fullName>
    </alternativeName>
    <alternativeName>
        <fullName evidence="10">PP2C-family Ser/Thr phosphatase</fullName>
    </alternativeName>
</protein>
<evidence type="ECO:0000256" key="10">
    <source>
        <dbReference type="ARBA" id="ARBA00077741"/>
    </source>
</evidence>
<dbReference type="InterPro" id="IPR015655">
    <property type="entry name" value="PP2C"/>
</dbReference>
<dbReference type="PROSITE" id="PS51746">
    <property type="entry name" value="PPM_2"/>
    <property type="match status" value="1"/>
</dbReference>
<evidence type="ECO:0000256" key="1">
    <source>
        <dbReference type="ARBA" id="ARBA00001936"/>
    </source>
</evidence>
<feature type="region of interest" description="Disordered" evidence="12">
    <location>
        <begin position="414"/>
        <end position="546"/>
    </location>
</feature>
<dbReference type="FunFam" id="3.60.40.10:FF:000002">
    <property type="entry name" value="Serine/threonine phosphatase stp"/>
    <property type="match status" value="1"/>
</dbReference>
<dbReference type="InterPro" id="IPR001932">
    <property type="entry name" value="PPM-type_phosphatase-like_dom"/>
</dbReference>
<feature type="compositionally biased region" description="Low complexity" evidence="12">
    <location>
        <begin position="492"/>
        <end position="525"/>
    </location>
</feature>
<evidence type="ECO:0000256" key="9">
    <source>
        <dbReference type="ARBA" id="ARBA00071184"/>
    </source>
</evidence>
<dbReference type="SMART" id="SM00331">
    <property type="entry name" value="PP2C_SIG"/>
    <property type="match status" value="1"/>
</dbReference>
<evidence type="ECO:0000256" key="4">
    <source>
        <dbReference type="ARBA" id="ARBA00022801"/>
    </source>
</evidence>
<dbReference type="CDD" id="cd00143">
    <property type="entry name" value="PP2Cc"/>
    <property type="match status" value="1"/>
</dbReference>
<reference evidence="14" key="1">
    <citation type="submission" date="2022-01" db="EMBL/GenBank/DDBJ databases">
        <title>Genome-Based Taxonomic Classification of the Phylum Actinobacteria.</title>
        <authorList>
            <person name="Gao Y."/>
        </authorList>
    </citation>
    <scope>NUCLEOTIDE SEQUENCE</scope>
    <source>
        <strain evidence="14">KLBMP 8922</strain>
    </source>
</reference>
<evidence type="ECO:0000256" key="11">
    <source>
        <dbReference type="ARBA" id="ARBA00079123"/>
    </source>
</evidence>
<name>A0AA41PW68_9ACTN</name>
<comment type="caution">
    <text evidence="14">The sequence shown here is derived from an EMBL/GenBank/DDBJ whole genome shotgun (WGS) entry which is preliminary data.</text>
</comment>
<dbReference type="GO" id="GO:0046872">
    <property type="term" value="F:metal ion binding"/>
    <property type="evidence" value="ECO:0007669"/>
    <property type="project" value="UniProtKB-KW"/>
</dbReference>
<comment type="catalytic activity">
    <reaction evidence="8">
        <text>O-phospho-L-threonyl-[protein] + H2O = L-threonyl-[protein] + phosphate</text>
        <dbReference type="Rhea" id="RHEA:47004"/>
        <dbReference type="Rhea" id="RHEA-COMP:11060"/>
        <dbReference type="Rhea" id="RHEA-COMP:11605"/>
        <dbReference type="ChEBI" id="CHEBI:15377"/>
        <dbReference type="ChEBI" id="CHEBI:30013"/>
        <dbReference type="ChEBI" id="CHEBI:43474"/>
        <dbReference type="ChEBI" id="CHEBI:61977"/>
        <dbReference type="EC" id="3.1.3.16"/>
    </reaction>
</comment>
<evidence type="ECO:0000259" key="13">
    <source>
        <dbReference type="PROSITE" id="PS51746"/>
    </source>
</evidence>
<dbReference type="EC" id="3.1.3.16" evidence="2"/>
<dbReference type="Proteomes" id="UP001165378">
    <property type="component" value="Unassembled WGS sequence"/>
</dbReference>
<accession>A0AA41PW68</accession>
<evidence type="ECO:0000256" key="6">
    <source>
        <dbReference type="ARBA" id="ARBA00023211"/>
    </source>
</evidence>
<keyword evidence="4" id="KW-0378">Hydrolase</keyword>
<keyword evidence="3" id="KW-0479">Metal-binding</keyword>
<dbReference type="SMART" id="SM00332">
    <property type="entry name" value="PP2Cc"/>
    <property type="match status" value="1"/>
</dbReference>
<organism evidence="14 15">
    <name type="scientific">Yinghuangia soli</name>
    <dbReference type="NCBI Taxonomy" id="2908204"/>
    <lineage>
        <taxon>Bacteria</taxon>
        <taxon>Bacillati</taxon>
        <taxon>Actinomycetota</taxon>
        <taxon>Actinomycetes</taxon>
        <taxon>Kitasatosporales</taxon>
        <taxon>Streptomycetaceae</taxon>
        <taxon>Yinghuangia</taxon>
    </lineage>
</organism>
<dbReference type="InterPro" id="IPR036457">
    <property type="entry name" value="PPM-type-like_dom_sf"/>
</dbReference>
<feature type="domain" description="PPM-type phosphatase" evidence="13">
    <location>
        <begin position="6"/>
        <end position="237"/>
    </location>
</feature>
<dbReference type="PANTHER" id="PTHR47992">
    <property type="entry name" value="PROTEIN PHOSPHATASE"/>
    <property type="match status" value="1"/>
</dbReference>
<sequence length="546" mass="57460">MSLSLRFAAGSHKGMIREGNEDSGYAGPRLLAVADGMGGAAAGEVASSEVLSTIVELDEDLPGADLRDTLRLAVDRANDRLRVMIDDDPGLEGMGTTLTALLWTGNGLGLVHVGDSRAYLLRDGVLDQITQDHTWVQRLVDEGRITEEEAGHHPQRSLLMRALDGRGQVEPDLAVREARAGDRYLVCSDGLSGVVSRETMQDTLLALADPRDAVQELIQLALRGGGPDNITCIVADIVDVDETPSDIPVVVGAVADDFAGETATLPTTPASRARELTAGEYENEALVPEAAAPPSRRRPKPAWRRTLPVWGPAVLVLAALGGAYWWTQTQYYVARDGDHVAIYRGIDAQIFGISLSSPYKQYSAVKTDLIGAEYRKSLDVRYDAASLSDARDYVDKLQRQATVCSQVLAWNQEHPPTVSPSVPQTPEQPQTPGTGSPGGENVTTPASVQAAPMRTPTPTATASGRPGTDSVSRSTKRATPDPVKTTGAAQRPATGAPGTGQPAASPPAAAQPTAAPTTTPTAGPAIDLGEDTPLIAKCDVQPVGSS</sequence>
<evidence type="ECO:0000313" key="14">
    <source>
        <dbReference type="EMBL" id="MCF2526415.1"/>
    </source>
</evidence>
<evidence type="ECO:0000313" key="15">
    <source>
        <dbReference type="Proteomes" id="UP001165378"/>
    </source>
</evidence>
<dbReference type="AlphaFoldDB" id="A0AA41PW68"/>
<comment type="cofactor">
    <cofactor evidence="1">
        <name>Mn(2+)</name>
        <dbReference type="ChEBI" id="CHEBI:29035"/>
    </cofactor>
</comment>
<dbReference type="SUPFAM" id="SSF81606">
    <property type="entry name" value="PP2C-like"/>
    <property type="match status" value="1"/>
</dbReference>
<feature type="compositionally biased region" description="Low complexity" evidence="12">
    <location>
        <begin position="415"/>
        <end position="434"/>
    </location>
</feature>
<evidence type="ECO:0000256" key="2">
    <source>
        <dbReference type="ARBA" id="ARBA00013081"/>
    </source>
</evidence>